<keyword evidence="12" id="KW-0378">Hydrolase</keyword>
<dbReference type="GO" id="GO:0006508">
    <property type="term" value="P:proteolysis"/>
    <property type="evidence" value="ECO:0007669"/>
    <property type="project" value="UniProtKB-KW"/>
</dbReference>
<dbReference type="InterPro" id="IPR054108">
    <property type="entry name" value="USP25/28_UIM"/>
</dbReference>
<dbReference type="PROSITE" id="PS00972">
    <property type="entry name" value="USP_1"/>
    <property type="match status" value="1"/>
</dbReference>
<evidence type="ECO:0000256" key="5">
    <source>
        <dbReference type="ARBA" id="ARBA00012759"/>
    </source>
</evidence>
<dbReference type="PROSITE" id="PS00973">
    <property type="entry name" value="USP_2"/>
    <property type="match status" value="1"/>
</dbReference>
<dbReference type="InterPro" id="IPR028889">
    <property type="entry name" value="USP"/>
</dbReference>
<evidence type="ECO:0000256" key="11">
    <source>
        <dbReference type="ARBA" id="ARBA00022786"/>
    </source>
</evidence>
<keyword evidence="11" id="KW-0833">Ubl conjugation pathway</keyword>
<dbReference type="InterPro" id="IPR018200">
    <property type="entry name" value="USP_CS"/>
</dbReference>
<keyword evidence="6" id="KW-0963">Cytoplasm</keyword>
<evidence type="ECO:0000256" key="1">
    <source>
        <dbReference type="ARBA" id="ARBA00000707"/>
    </source>
</evidence>
<dbReference type="EC" id="3.4.19.12" evidence="5"/>
<comment type="similarity">
    <text evidence="4">Belongs to the peptidase C19 family.</text>
</comment>
<comment type="subunit">
    <text evidence="18">Homotetramer, inhibited form. Homodimer, active form. Interacts with ACTA1 (via its C-terminus); the interaction occurs for all isoforms but is strongest for isoform USP25m in muscle differentiating cells. Interacts (isoform USP25m only) with MYBPC1; the interaction prevents proteasomal degradation of MYBPC1. Interacts (isoform USP25m only) with FLNC (via filament repeats 17-18, 20-21 and 24). Interacts with GAPDH. Interacts with SUMO3; the interaction sumoylates efficiently USP25. Interacts with SUMO2; the interaction sumoylates efficiently USP25. Interacts with SUMO1; the interaction only weakly sumoylates USP25. Interacts with SYK; phosphorylates USP25 and regulates USP25 intracellular levels.</text>
</comment>
<dbReference type="PROSITE" id="PS50235">
    <property type="entry name" value="USP_3"/>
    <property type="match status" value="1"/>
</dbReference>
<dbReference type="Pfam" id="PF21909">
    <property type="entry name" value="USP_UIM_N"/>
    <property type="match status" value="1"/>
</dbReference>
<dbReference type="GeneTree" id="ENSGT00940000157962"/>
<evidence type="ECO:0000256" key="17">
    <source>
        <dbReference type="ARBA" id="ARBA00053306"/>
    </source>
</evidence>
<feature type="region of interest" description="Disordered" evidence="23">
    <location>
        <begin position="720"/>
        <end position="783"/>
    </location>
</feature>
<dbReference type="AlphaFoldDB" id="A0A8D3CMP8"/>
<keyword evidence="7" id="KW-1017">Isopeptide bond</keyword>
<evidence type="ECO:0000256" key="20">
    <source>
        <dbReference type="ARBA" id="ARBA00075172"/>
    </source>
</evidence>
<evidence type="ECO:0000256" key="4">
    <source>
        <dbReference type="ARBA" id="ARBA00009085"/>
    </source>
</evidence>
<sequence>SLLNFHQQTLLNQLREITGTTDVQLLQQALQVSNGDLAEAVAFLTEKNAKVPKQDETTYYQTSQVASDRYISVGSQADTNVIDLTGDDKDDLQRAIALSLEESSRAFRETGITDEEQAISRVLEASIAENKASLKRTHTEVWRDSPNPHDRKRIDSCPVGLKNVGNTCWFSAVIQSLFNLLEFQRLVLNYSPPARVHDLPRNQKEHRNLPFMQELRHLFSLMVGSKRKYVDPSRAVDILKDAFKSSESQQQDVSEFTHKLLDWLEDAFQMKAEEDREGEKPKNPMVELFYGRFLAVGVLEGKKFENTEMFGQYPLQVNGFKDLHECLEAAMIEGEIESLHSAENSARSGQEHWFTELPPVLTFELSRFEFNQALGRPEKIHNKLEFPSMLYMDRYMDRNRDITRIKREEIRRLKEHLTLLQQRLERYLSYGSGPKRFPLADVLQYAMEFASSKPVCTSPVEDIDSSVPPGGTAGQPLPPPRAETVCIRAEPSWYGCCGSVSAQQRVPIHKPFTQSRLPPDLPMHPAPRHITEEELRVLEGCLHRWRNEVENDTRDLQGSITRIHRTIELMYSDKSMMQVPYRLHAVLVHEGQANAGHYWAYIYDPHQRCWMKYNDISVTKSSWEELVRDSFGGYRNASAYCLMYINDKKPFLIEEEFDKETGQILSGMDKLPPDLKQYVKEDNELFDKEVVEWNTLQAHKAQQEKLALATAAAAALAASSTSTTSSSPQPMSIESSPPDNTVPQQDPEYMEQPSPTNDSKHLQEDTERAISRAAEEQDERSPEAVLNAAIKLEYARLLRFAKEDTPPENDYRLQHIIVYLIQNQAPKKILERTLLTQFADRNLAFDERCKSIMNVARAKLDLIRPEEVNMDEYEMWHQDYRNFRETTVFMMTGFELFQKTNYVEALMYLIYSYQYNKELLSKGLYRGHDEEPLGHYRRECLLKLNEQAAAMFESGEEPEVTTGLGIMNELVVPCIPLLLVHDAERDLLAVEDMRNRWCSYLGQEMESKLQEKLTDFLPKLLDCSTEIKSFHDPPKLPSYSTLELCERFSRIMAALGRVPVEGR</sequence>
<gene>
    <name evidence="25" type="primary">usp25</name>
</gene>
<evidence type="ECO:0000256" key="12">
    <source>
        <dbReference type="ARBA" id="ARBA00022801"/>
    </source>
</evidence>
<comment type="function">
    <text evidence="17">The muscle-specific isoform (USP25m) may have a role in the regulation of muscular differentiation and function.</text>
</comment>
<dbReference type="FunFam" id="1.10.8.10:FF:000023">
    <property type="entry name" value="Putative ubiquitin carboxyl-terminal hydrolase 25"/>
    <property type="match status" value="1"/>
</dbReference>
<dbReference type="InterPro" id="IPR038765">
    <property type="entry name" value="Papain-like_cys_pep_sf"/>
</dbReference>
<reference evidence="25" key="2">
    <citation type="submission" date="2025-08" db="UniProtKB">
        <authorList>
            <consortium name="Ensembl"/>
        </authorList>
    </citation>
    <scope>IDENTIFICATION</scope>
</reference>
<dbReference type="SUPFAM" id="SSF54001">
    <property type="entry name" value="Cysteine proteinases"/>
    <property type="match status" value="1"/>
</dbReference>
<evidence type="ECO:0000256" key="8">
    <source>
        <dbReference type="ARBA" id="ARBA00022553"/>
    </source>
</evidence>
<comment type="subcellular location">
    <subcellularLocation>
        <location evidence="3">Cytoplasm</location>
    </subcellularLocation>
    <subcellularLocation>
        <location evidence="2">Nucleus</location>
    </subcellularLocation>
</comment>
<evidence type="ECO:0000256" key="22">
    <source>
        <dbReference type="ARBA" id="ARBA00082178"/>
    </source>
</evidence>
<evidence type="ECO:0000313" key="25">
    <source>
        <dbReference type="Ensembl" id="ENSSMAP00000048556.1"/>
    </source>
</evidence>
<keyword evidence="13" id="KW-0788">Thiol protease</keyword>
<dbReference type="SMART" id="SM00726">
    <property type="entry name" value="UIM"/>
    <property type="match status" value="3"/>
</dbReference>
<dbReference type="CDD" id="cd02665">
    <property type="entry name" value="Peptidase_C19I"/>
    <property type="match status" value="1"/>
</dbReference>
<keyword evidence="14" id="KW-0832">Ubl conjugation</keyword>
<feature type="domain" description="USP" evidence="24">
    <location>
        <begin position="159"/>
        <end position="647"/>
    </location>
</feature>
<organism evidence="25 26">
    <name type="scientific">Scophthalmus maximus</name>
    <name type="common">Turbot</name>
    <name type="synonym">Psetta maxima</name>
    <dbReference type="NCBI Taxonomy" id="52904"/>
    <lineage>
        <taxon>Eukaryota</taxon>
        <taxon>Metazoa</taxon>
        <taxon>Chordata</taxon>
        <taxon>Craniata</taxon>
        <taxon>Vertebrata</taxon>
        <taxon>Euteleostomi</taxon>
        <taxon>Actinopterygii</taxon>
        <taxon>Neopterygii</taxon>
        <taxon>Teleostei</taxon>
        <taxon>Neoteleostei</taxon>
        <taxon>Acanthomorphata</taxon>
        <taxon>Carangaria</taxon>
        <taxon>Pleuronectiformes</taxon>
        <taxon>Pleuronectoidei</taxon>
        <taxon>Scophthalmidae</taxon>
        <taxon>Scophthalmus</taxon>
    </lineage>
</organism>
<accession>A0A8D3CMP8</accession>
<comment type="catalytic activity">
    <reaction evidence="1">
        <text>Thiol-dependent hydrolysis of ester, thioester, amide, peptide and isopeptide bonds formed by the C-terminal Gly of ubiquitin (a 76-residue protein attached to proteins as an intracellular targeting signal).</text>
        <dbReference type="EC" id="3.4.19.12"/>
    </reaction>
</comment>
<evidence type="ECO:0000256" key="21">
    <source>
        <dbReference type="ARBA" id="ARBA00078773"/>
    </source>
</evidence>
<evidence type="ECO:0000256" key="18">
    <source>
        <dbReference type="ARBA" id="ARBA00062193"/>
    </source>
</evidence>
<dbReference type="Proteomes" id="UP000694558">
    <property type="component" value="Chromosome 4"/>
</dbReference>
<dbReference type="Pfam" id="PF22566">
    <property type="entry name" value="UBA_8"/>
    <property type="match status" value="1"/>
</dbReference>
<dbReference type="CDD" id="cd14354">
    <property type="entry name" value="UBA_UBP25"/>
    <property type="match status" value="1"/>
</dbReference>
<keyword evidence="8" id="KW-0597">Phosphoprotein</keyword>
<dbReference type="GO" id="GO:0004843">
    <property type="term" value="F:cysteine-type deubiquitinase activity"/>
    <property type="evidence" value="ECO:0007669"/>
    <property type="project" value="UniProtKB-EC"/>
</dbReference>
<keyword evidence="16" id="KW-0539">Nucleus</keyword>
<evidence type="ECO:0000256" key="7">
    <source>
        <dbReference type="ARBA" id="ARBA00022499"/>
    </source>
</evidence>
<proteinExistence type="inferred from homology"/>
<dbReference type="FunFam" id="3.90.70.10:FF:000004">
    <property type="entry name" value="Putative ubiquitin carboxyl-terminal hydrolase 25"/>
    <property type="match status" value="1"/>
</dbReference>
<evidence type="ECO:0000256" key="23">
    <source>
        <dbReference type="SAM" id="MobiDB-lite"/>
    </source>
</evidence>
<evidence type="ECO:0000256" key="9">
    <source>
        <dbReference type="ARBA" id="ARBA00022670"/>
    </source>
</evidence>
<evidence type="ECO:0000256" key="19">
    <source>
        <dbReference type="ARBA" id="ARBA00071638"/>
    </source>
</evidence>
<dbReference type="PANTHER" id="PTHR24006:SF666">
    <property type="entry name" value="UBIQUITIN CARBOXYL-TERMINAL HYDROLASE 25"/>
    <property type="match status" value="1"/>
</dbReference>
<evidence type="ECO:0000256" key="16">
    <source>
        <dbReference type="ARBA" id="ARBA00023242"/>
    </source>
</evidence>
<dbReference type="Pfam" id="PF00443">
    <property type="entry name" value="UCH"/>
    <property type="match status" value="1"/>
</dbReference>
<evidence type="ECO:0000256" key="10">
    <source>
        <dbReference type="ARBA" id="ARBA00022737"/>
    </source>
</evidence>
<dbReference type="Gene3D" id="3.90.70.10">
    <property type="entry name" value="Cysteine proteinases"/>
    <property type="match status" value="1"/>
</dbReference>
<dbReference type="InterPro" id="IPR001394">
    <property type="entry name" value="Peptidase_C19_UCH"/>
</dbReference>
<protein>
    <recommendedName>
        <fullName evidence="19">Ubiquitin carboxyl-terminal hydrolase 25</fullName>
        <ecNumber evidence="5">3.4.19.12</ecNumber>
    </recommendedName>
    <alternativeName>
        <fullName evidence="22">Deubiquitinating enzyme 25</fullName>
    </alternativeName>
    <alternativeName>
        <fullName evidence="20">Ubiquitin thioesterase 25</fullName>
    </alternativeName>
    <alternativeName>
        <fullName evidence="21">Ubiquitin-specific-processing protease 25</fullName>
    </alternativeName>
</protein>
<dbReference type="GO" id="GO:0016579">
    <property type="term" value="P:protein deubiquitination"/>
    <property type="evidence" value="ECO:0007669"/>
    <property type="project" value="InterPro"/>
</dbReference>
<evidence type="ECO:0000256" key="3">
    <source>
        <dbReference type="ARBA" id="ARBA00004496"/>
    </source>
</evidence>
<dbReference type="GO" id="GO:0005829">
    <property type="term" value="C:cytosol"/>
    <property type="evidence" value="ECO:0007669"/>
    <property type="project" value="TreeGrafter"/>
</dbReference>
<feature type="compositionally biased region" description="Low complexity" evidence="23">
    <location>
        <begin position="720"/>
        <end position="738"/>
    </location>
</feature>
<evidence type="ECO:0000256" key="15">
    <source>
        <dbReference type="ARBA" id="ARBA00023054"/>
    </source>
</evidence>
<dbReference type="Ensembl" id="ENSSMAT00000074926.1">
    <property type="protein sequence ID" value="ENSSMAP00000048556.1"/>
    <property type="gene ID" value="ENSSMAG00000002366.2"/>
</dbReference>
<keyword evidence="15" id="KW-0175">Coiled coil</keyword>
<keyword evidence="9" id="KW-0645">Protease</keyword>
<dbReference type="SUPFAM" id="SSF46934">
    <property type="entry name" value="UBA-like"/>
    <property type="match status" value="1"/>
</dbReference>
<dbReference type="InterPro" id="IPR003903">
    <property type="entry name" value="UIM_dom"/>
</dbReference>
<name>A0A8D3CMP8_SCOMX</name>
<dbReference type="InterPro" id="IPR050164">
    <property type="entry name" value="Peptidase_C19"/>
</dbReference>
<keyword evidence="10" id="KW-0677">Repeat</keyword>
<evidence type="ECO:0000259" key="24">
    <source>
        <dbReference type="PROSITE" id="PS50235"/>
    </source>
</evidence>
<reference evidence="25" key="1">
    <citation type="submission" date="2023-05" db="EMBL/GenBank/DDBJ databases">
        <title>High-quality long-read genome of Scophthalmus maximus.</title>
        <authorList>
            <person name="Lien S."/>
            <person name="Martinez P."/>
        </authorList>
    </citation>
    <scope>NUCLEOTIDE SEQUENCE [LARGE SCALE GENOMIC DNA]</scope>
</reference>
<evidence type="ECO:0000256" key="6">
    <source>
        <dbReference type="ARBA" id="ARBA00022490"/>
    </source>
</evidence>
<dbReference type="PANTHER" id="PTHR24006">
    <property type="entry name" value="UBIQUITIN CARBOXYL-TERMINAL HYDROLASE"/>
    <property type="match status" value="1"/>
</dbReference>
<dbReference type="Gene3D" id="1.10.8.10">
    <property type="entry name" value="DNA helicase RuvA subunit, C-terminal domain"/>
    <property type="match status" value="1"/>
</dbReference>
<evidence type="ECO:0000256" key="14">
    <source>
        <dbReference type="ARBA" id="ARBA00022843"/>
    </source>
</evidence>
<evidence type="ECO:0000313" key="26">
    <source>
        <dbReference type="Proteomes" id="UP000694558"/>
    </source>
</evidence>
<evidence type="ECO:0000256" key="2">
    <source>
        <dbReference type="ARBA" id="ARBA00004123"/>
    </source>
</evidence>
<dbReference type="GO" id="GO:0005634">
    <property type="term" value="C:nucleus"/>
    <property type="evidence" value="ECO:0007669"/>
    <property type="project" value="UniProtKB-SubCell"/>
</dbReference>
<evidence type="ECO:0000256" key="13">
    <source>
        <dbReference type="ARBA" id="ARBA00022807"/>
    </source>
</evidence>
<dbReference type="InterPro" id="IPR054109">
    <property type="entry name" value="UBA_8"/>
</dbReference>
<dbReference type="InterPro" id="IPR009060">
    <property type="entry name" value="UBA-like_sf"/>
</dbReference>
<feature type="compositionally biased region" description="Basic and acidic residues" evidence="23">
    <location>
        <begin position="758"/>
        <end position="782"/>
    </location>
</feature>
<dbReference type="PROSITE" id="PS50330">
    <property type="entry name" value="UIM"/>
    <property type="match status" value="1"/>
</dbReference>